<dbReference type="AlphaFoldDB" id="A0A9D4NEH8"/>
<gene>
    <name evidence="2" type="ORF">DPMN_017251</name>
</gene>
<keyword evidence="3" id="KW-1185">Reference proteome</keyword>
<feature type="compositionally biased region" description="Basic and acidic residues" evidence="1">
    <location>
        <begin position="41"/>
        <end position="52"/>
    </location>
</feature>
<evidence type="ECO:0000313" key="3">
    <source>
        <dbReference type="Proteomes" id="UP000828390"/>
    </source>
</evidence>
<organism evidence="2 3">
    <name type="scientific">Dreissena polymorpha</name>
    <name type="common">Zebra mussel</name>
    <name type="synonym">Mytilus polymorpha</name>
    <dbReference type="NCBI Taxonomy" id="45954"/>
    <lineage>
        <taxon>Eukaryota</taxon>
        <taxon>Metazoa</taxon>
        <taxon>Spiralia</taxon>
        <taxon>Lophotrochozoa</taxon>
        <taxon>Mollusca</taxon>
        <taxon>Bivalvia</taxon>
        <taxon>Autobranchia</taxon>
        <taxon>Heteroconchia</taxon>
        <taxon>Euheterodonta</taxon>
        <taxon>Imparidentia</taxon>
        <taxon>Neoheterodontei</taxon>
        <taxon>Myida</taxon>
        <taxon>Dreissenoidea</taxon>
        <taxon>Dreissenidae</taxon>
        <taxon>Dreissena</taxon>
    </lineage>
</organism>
<reference evidence="2" key="2">
    <citation type="submission" date="2020-11" db="EMBL/GenBank/DDBJ databases">
        <authorList>
            <person name="McCartney M.A."/>
            <person name="Auch B."/>
            <person name="Kono T."/>
            <person name="Mallez S."/>
            <person name="Becker A."/>
            <person name="Gohl D.M."/>
            <person name="Silverstein K.A.T."/>
            <person name="Koren S."/>
            <person name="Bechman K.B."/>
            <person name="Herman A."/>
            <person name="Abrahante J.E."/>
            <person name="Garbe J."/>
        </authorList>
    </citation>
    <scope>NUCLEOTIDE SEQUENCE</scope>
    <source>
        <strain evidence="2">Duluth1</strain>
        <tissue evidence="2">Whole animal</tissue>
    </source>
</reference>
<proteinExistence type="predicted"/>
<feature type="region of interest" description="Disordered" evidence="1">
    <location>
        <begin position="37"/>
        <end position="68"/>
    </location>
</feature>
<reference evidence="2" key="1">
    <citation type="journal article" date="2019" name="bioRxiv">
        <title>The Genome of the Zebra Mussel, Dreissena polymorpha: A Resource for Invasive Species Research.</title>
        <authorList>
            <person name="McCartney M.A."/>
            <person name="Auch B."/>
            <person name="Kono T."/>
            <person name="Mallez S."/>
            <person name="Zhang Y."/>
            <person name="Obille A."/>
            <person name="Becker A."/>
            <person name="Abrahante J.E."/>
            <person name="Garbe J."/>
            <person name="Badalamenti J.P."/>
            <person name="Herman A."/>
            <person name="Mangelson H."/>
            <person name="Liachko I."/>
            <person name="Sullivan S."/>
            <person name="Sone E.D."/>
            <person name="Koren S."/>
            <person name="Silverstein K.A.T."/>
            <person name="Beckman K.B."/>
            <person name="Gohl D.M."/>
        </authorList>
    </citation>
    <scope>NUCLEOTIDE SEQUENCE</scope>
    <source>
        <strain evidence="2">Duluth1</strain>
        <tissue evidence="2">Whole animal</tissue>
    </source>
</reference>
<evidence type="ECO:0000256" key="1">
    <source>
        <dbReference type="SAM" id="MobiDB-lite"/>
    </source>
</evidence>
<comment type="caution">
    <text evidence="2">The sequence shown here is derived from an EMBL/GenBank/DDBJ whole genome shotgun (WGS) entry which is preliminary data.</text>
</comment>
<protein>
    <submittedName>
        <fullName evidence="2">Uncharacterized protein</fullName>
    </submittedName>
</protein>
<dbReference type="Proteomes" id="UP000828390">
    <property type="component" value="Unassembled WGS sequence"/>
</dbReference>
<sequence length="68" mass="7671">MSVCLIWNREVPGSIPIAVGEFSGWVTLAPNVGRQCNPARKFPDRYGDRTRDLPVPNQADTLPRRYKS</sequence>
<name>A0A9D4NEH8_DREPO</name>
<dbReference type="EMBL" id="JAIWYP010000001">
    <property type="protein sequence ID" value="KAH3893108.1"/>
    <property type="molecule type" value="Genomic_DNA"/>
</dbReference>
<accession>A0A9D4NEH8</accession>
<evidence type="ECO:0000313" key="2">
    <source>
        <dbReference type="EMBL" id="KAH3893108.1"/>
    </source>
</evidence>